<comment type="caution">
    <text evidence="3">The sequence shown here is derived from an EMBL/GenBank/DDBJ whole genome shotgun (WGS) entry which is preliminary data.</text>
</comment>
<sequence length="712" mass="76502">MKRLSLSLVFVLSACGGSGSSNTPNALQPEVTPVSRAENPCNRSSWTAGTVEYCRGELVYRDYIYDDYGADAGLIALSPSVLNVTTRAGIRGNPFATTPGLLSPTAGDVTYPADKRNTADLVRLSLREDNGQLRIEAELNTVFAANDALVAVAIDTDNDASTGGGAWSPLSVRSAGWDTLIVLDTANPETNVLTTSMPMPAGSTWRLQAAVAQANGTVMNVAFRGIDEQAKANGSVDQLLPGSGNFWEDKQAAALASGDISAFGELVNTADLRNRITRAAPLPEGFHQRVYTSAYTVGEGINFAGEPNRSDNTSGFCSQSFAYLGKYQPYGIYVPPLADGETLRGAQLVMHGCEANHASQINQRNMQLRFGDARQRILVSPLGRGPYGFYSGLAERDVLDALADVEAHYEVDADRVVSSGYSMGGFGAMHMAAMYPDRFSGVVNWVGATGALTNIPSITPELDALLDTLLQDVVSPLLMPIVGDALSGAKGYENVINYLGNLRHVPSANLYSALDELVQVNQAIALAKTMMNEGIPYRFYLHPVSEHLTFLLLDDWQKESQASADWVLEKNPLQVTYQFDPRFDYPEYELVHDRAYWLSGLRSRDGMEAEIDLRGTGCGGSEPILVEGTDLGPAPTPWVSTNRVETGRNTVAPESLLSGSLRNVSAASIDSDRICSRGESLRYDIVSDGPATLTFSDGRVLSLVAGQNSGQF</sequence>
<dbReference type="PROSITE" id="PS51257">
    <property type="entry name" value="PROKAR_LIPOPROTEIN"/>
    <property type="match status" value="1"/>
</dbReference>
<organism evidence="3 4">
    <name type="scientific">Paraperlucidibaca baekdonensis</name>
    <dbReference type="NCBI Taxonomy" id="748120"/>
    <lineage>
        <taxon>Bacteria</taxon>
        <taxon>Pseudomonadati</taxon>
        <taxon>Pseudomonadota</taxon>
        <taxon>Gammaproteobacteria</taxon>
        <taxon>Moraxellales</taxon>
        <taxon>Moraxellaceae</taxon>
        <taxon>Paraperlucidibaca</taxon>
    </lineage>
</organism>
<dbReference type="EMBL" id="QUNR01000001">
    <property type="protein sequence ID" value="REH40226.1"/>
    <property type="molecule type" value="Genomic_DNA"/>
</dbReference>
<dbReference type="Proteomes" id="UP000256774">
    <property type="component" value="Unassembled WGS sequence"/>
</dbReference>
<dbReference type="InterPro" id="IPR050955">
    <property type="entry name" value="Plant_Biomass_Hydrol_Est"/>
</dbReference>
<dbReference type="AlphaFoldDB" id="A0A3E0H939"/>
<name>A0A3E0H939_9GAMM</name>
<proteinExistence type="predicted"/>
<dbReference type="InterPro" id="IPR029058">
    <property type="entry name" value="AB_hydrolase_fold"/>
</dbReference>
<dbReference type="InterPro" id="IPR001375">
    <property type="entry name" value="Peptidase_S9_cat"/>
</dbReference>
<feature type="domain" description="Peptidase S9 prolyl oligopeptidase catalytic" evidence="2">
    <location>
        <begin position="396"/>
        <end position="549"/>
    </location>
</feature>
<dbReference type="Pfam" id="PF00326">
    <property type="entry name" value="Peptidase_S9"/>
    <property type="match status" value="1"/>
</dbReference>
<dbReference type="GO" id="GO:0008236">
    <property type="term" value="F:serine-type peptidase activity"/>
    <property type="evidence" value="ECO:0007669"/>
    <property type="project" value="InterPro"/>
</dbReference>
<dbReference type="RefSeq" id="WP_116207276.1">
    <property type="nucleotide sequence ID" value="NZ_QUNR01000001.1"/>
</dbReference>
<dbReference type="PANTHER" id="PTHR43037:SF4">
    <property type="entry name" value="PEPTIDASE S9 PROLYL OLIGOPEPTIDASE CATALYTIC DOMAIN-CONTAINING PROTEIN"/>
    <property type="match status" value="1"/>
</dbReference>
<evidence type="ECO:0000259" key="2">
    <source>
        <dbReference type="Pfam" id="PF00326"/>
    </source>
</evidence>
<evidence type="ECO:0000313" key="3">
    <source>
        <dbReference type="EMBL" id="REH40226.1"/>
    </source>
</evidence>
<gene>
    <name evidence="3" type="ORF">DFR26_0425</name>
</gene>
<dbReference type="Gene3D" id="3.40.50.1820">
    <property type="entry name" value="alpha/beta hydrolase"/>
    <property type="match status" value="1"/>
</dbReference>
<keyword evidence="1" id="KW-0732">Signal</keyword>
<dbReference type="PANTHER" id="PTHR43037">
    <property type="entry name" value="UNNAMED PRODUCT-RELATED"/>
    <property type="match status" value="1"/>
</dbReference>
<evidence type="ECO:0000313" key="4">
    <source>
        <dbReference type="Proteomes" id="UP000256774"/>
    </source>
</evidence>
<dbReference type="OrthoDB" id="9764953at2"/>
<reference evidence="3 4" key="1">
    <citation type="submission" date="2018-08" db="EMBL/GenBank/DDBJ databases">
        <title>Genomic Encyclopedia of Type Strains, Phase IV (KMG-IV): sequencing the most valuable type-strain genomes for metagenomic binning, comparative biology and taxonomic classification.</title>
        <authorList>
            <person name="Goeker M."/>
        </authorList>
    </citation>
    <scope>NUCLEOTIDE SEQUENCE [LARGE SCALE GENOMIC DNA]</scope>
    <source>
        <strain evidence="3 4">DSM 26022</strain>
    </source>
</reference>
<protein>
    <submittedName>
        <fullName evidence="3">Prolyl oligopeptidase family protein</fullName>
    </submittedName>
</protein>
<keyword evidence="4" id="KW-1185">Reference proteome</keyword>
<dbReference type="SUPFAM" id="SSF53474">
    <property type="entry name" value="alpha/beta-Hydrolases"/>
    <property type="match status" value="1"/>
</dbReference>
<dbReference type="GO" id="GO:0006508">
    <property type="term" value="P:proteolysis"/>
    <property type="evidence" value="ECO:0007669"/>
    <property type="project" value="InterPro"/>
</dbReference>
<accession>A0A3E0H939</accession>
<evidence type="ECO:0000256" key="1">
    <source>
        <dbReference type="ARBA" id="ARBA00022729"/>
    </source>
</evidence>